<reference evidence="1 2" key="1">
    <citation type="journal article" date="2018" name="Sci. Rep.">
        <title>Rhizobium tumorigenes sp. nov., a novel plant tumorigenic bacterium isolated from cane gall tumors on thornless blackberry.</title>
        <authorList>
            <person name="Kuzmanovi N."/>
            <person name="Smalla K."/>
            <person name="Gronow S."/>
            <person name="PuBawska J."/>
        </authorList>
    </citation>
    <scope>NUCLEOTIDE SEQUENCE [LARGE SCALE GENOMIC DNA]</scope>
    <source>
        <strain evidence="1 2">CCBAU 85046</strain>
    </source>
</reference>
<comment type="caution">
    <text evidence="1">The sequence shown here is derived from an EMBL/GenBank/DDBJ whole genome shotgun (WGS) entry which is preliminary data.</text>
</comment>
<sequence>MKYNFLKRAAGELRRVRGNILFKIVKSDVASPFVFGTPESGGYDRDILAQFCVTEGWIGDLSNGVIKLGQFSTMFYGLPSTECGLLSLMRCYEAQDRARILELFEQASTVSSSFCFSTTVLAAGGHGQPVFCIGESIGAEERHSGSMVGVFMFPRFKLEPGSQLTGRQ</sequence>
<evidence type="ECO:0000313" key="2">
    <source>
        <dbReference type="Proteomes" id="UP000248925"/>
    </source>
</evidence>
<dbReference type="Proteomes" id="UP000248925">
    <property type="component" value="Unassembled WGS sequence"/>
</dbReference>
<protein>
    <submittedName>
        <fullName evidence="1">Uncharacterized protein</fullName>
    </submittedName>
</protein>
<organism evidence="1 2">
    <name type="scientific">Rhizobium tubonense</name>
    <dbReference type="NCBI Taxonomy" id="484088"/>
    <lineage>
        <taxon>Bacteria</taxon>
        <taxon>Pseudomonadati</taxon>
        <taxon>Pseudomonadota</taxon>
        <taxon>Alphaproteobacteria</taxon>
        <taxon>Hyphomicrobiales</taxon>
        <taxon>Rhizobiaceae</taxon>
        <taxon>Rhizobium/Agrobacterium group</taxon>
        <taxon>Rhizobium</taxon>
    </lineage>
</organism>
<name>A0A2W4EM01_9HYPH</name>
<dbReference type="AlphaFoldDB" id="A0A2W4EM01"/>
<accession>A0A2W4EM01</accession>
<proteinExistence type="predicted"/>
<evidence type="ECO:0000313" key="1">
    <source>
        <dbReference type="EMBL" id="PZM11890.1"/>
    </source>
</evidence>
<dbReference type="OrthoDB" id="8115922at2"/>
<dbReference type="EMBL" id="PCDP01000038">
    <property type="protein sequence ID" value="PZM11890.1"/>
    <property type="molecule type" value="Genomic_DNA"/>
</dbReference>
<gene>
    <name evidence="1" type="ORF">CPY51_17390</name>
</gene>
<keyword evidence="2" id="KW-1185">Reference proteome</keyword>